<dbReference type="AlphaFoldDB" id="D3V8M9"/>
<proteinExistence type="predicted"/>
<dbReference type="Proteomes" id="UP000002045">
    <property type="component" value="Chromosome"/>
</dbReference>
<evidence type="ECO:0000256" key="1">
    <source>
        <dbReference type="SAM" id="Phobius"/>
    </source>
</evidence>
<protein>
    <submittedName>
        <fullName evidence="2">Uncharacterized protein</fullName>
    </submittedName>
</protein>
<organism evidence="2 3">
    <name type="scientific">Xenorhabdus bovienii (strain SS-2004)</name>
    <name type="common">Xenorhabdus nematophila subsp. bovienii</name>
    <dbReference type="NCBI Taxonomy" id="406818"/>
    <lineage>
        <taxon>Bacteria</taxon>
        <taxon>Pseudomonadati</taxon>
        <taxon>Pseudomonadota</taxon>
        <taxon>Gammaproteobacteria</taxon>
        <taxon>Enterobacterales</taxon>
        <taxon>Morganellaceae</taxon>
        <taxon>Xenorhabdus</taxon>
    </lineage>
</organism>
<dbReference type="EMBL" id="FN667741">
    <property type="protein sequence ID" value="CBJ82191.1"/>
    <property type="molecule type" value="Genomic_DNA"/>
</dbReference>
<keyword evidence="1" id="KW-0472">Membrane</keyword>
<feature type="transmembrane region" description="Helical" evidence="1">
    <location>
        <begin position="21"/>
        <end position="41"/>
    </location>
</feature>
<reference evidence="2" key="1">
    <citation type="journal article" date="2011" name="PLoS ONE">
        <title>The entomopathogenic bacterial endosymbionts xenorhabdus and photorhabdus: convergent lifestyles from divergent genomes.</title>
        <authorList>
            <person name="Chaston J.M."/>
            <person name="Suen G."/>
            <person name="Tucker S.L."/>
            <person name="Andersen A.W."/>
            <person name="Bhasin A."/>
            <person name="Bode E."/>
            <person name="Bode H.B."/>
            <person name="Brachmann A.O."/>
            <person name="Cowles C.E."/>
            <person name="Cowles K.N."/>
            <person name="Darby C."/>
            <person name="de Leon L."/>
            <person name="Drace K."/>
            <person name="Du Z."/>
            <person name="Givaudan A."/>
            <person name="Herbert Tran E.E."/>
            <person name="Jewell K.A."/>
            <person name="Knack J.J."/>
            <person name="Krasomil-Osterfeld K.C."/>
            <person name="Kukor R."/>
            <person name="Lanois A."/>
            <person name="Latreille P."/>
            <person name="Leimgruber N.K."/>
            <person name="Lipke C.M."/>
            <person name="Liu R."/>
            <person name="Lu X."/>
            <person name="Martens E.C."/>
            <person name="Marri P.R."/>
            <person name="Medigue C."/>
            <person name="Menard M.L."/>
            <person name="Miller N.M."/>
            <person name="Morales-Soto N."/>
            <person name="Norton S."/>
            <person name="Ogier J.C."/>
            <person name="Orchard S.S."/>
            <person name="Park D."/>
            <person name="Park Y."/>
            <person name="Qurollo B.A."/>
            <person name="Sugar D.R."/>
            <person name="Richards G.R."/>
            <person name="Rouy Z."/>
            <person name="Slominski B."/>
            <person name="Slominski K."/>
            <person name="Snyder H."/>
            <person name="Tjaden B.C."/>
            <person name="van der Hoeven R."/>
            <person name="Welch R.D."/>
            <person name="Wheeler C."/>
            <person name="Xiang B."/>
            <person name="Barbazuk B."/>
            <person name="Gaudriault S."/>
            <person name="Goodner B."/>
            <person name="Slater S.C."/>
            <person name="Forst S."/>
            <person name="Goldman B.S."/>
            <person name="Goodrich-Blair H."/>
        </authorList>
    </citation>
    <scope>NUCLEOTIDE SEQUENCE [LARGE SCALE GENOMIC DNA]</scope>
    <source>
        <strain evidence="2">SS-2004</strain>
    </source>
</reference>
<dbReference type="HOGENOM" id="CLU_3241529_0_0_6"/>
<keyword evidence="1" id="KW-1133">Transmembrane helix</keyword>
<dbReference type="KEGG" id="xbo:XBJ1_3067"/>
<keyword evidence="1" id="KW-0812">Transmembrane</keyword>
<sequence>MRKISHTLTCEYKTKVGIQGLKLISLLGSQLSVLSGLFMHIRP</sequence>
<gene>
    <name evidence="2" type="ordered locus">XBJ1_3067</name>
</gene>
<name>D3V8M9_XENBS</name>
<evidence type="ECO:0000313" key="2">
    <source>
        <dbReference type="EMBL" id="CBJ82191.1"/>
    </source>
</evidence>
<evidence type="ECO:0000313" key="3">
    <source>
        <dbReference type="Proteomes" id="UP000002045"/>
    </source>
</evidence>
<accession>D3V8M9</accession>